<evidence type="ECO:0000256" key="1">
    <source>
        <dbReference type="ARBA" id="ARBA00023015"/>
    </source>
</evidence>
<accession>A0ABV5AX84</accession>
<dbReference type="Proteomes" id="UP001580346">
    <property type="component" value="Unassembled WGS sequence"/>
</dbReference>
<dbReference type="Pfam" id="PF00392">
    <property type="entry name" value="GntR"/>
    <property type="match status" value="1"/>
</dbReference>
<organism evidence="5 6">
    <name type="scientific">Paenibacillus enshidis</name>
    <dbReference type="NCBI Taxonomy" id="1458439"/>
    <lineage>
        <taxon>Bacteria</taxon>
        <taxon>Bacillati</taxon>
        <taxon>Bacillota</taxon>
        <taxon>Bacilli</taxon>
        <taxon>Bacillales</taxon>
        <taxon>Paenibacillaceae</taxon>
        <taxon>Paenibacillus</taxon>
    </lineage>
</organism>
<dbReference type="RefSeq" id="WP_375355765.1">
    <property type="nucleotide sequence ID" value="NZ_JBHHMI010000010.1"/>
</dbReference>
<dbReference type="InterPro" id="IPR036390">
    <property type="entry name" value="WH_DNA-bd_sf"/>
</dbReference>
<keyword evidence="2" id="KW-0238">DNA-binding</keyword>
<dbReference type="Gene3D" id="1.10.10.10">
    <property type="entry name" value="Winged helix-like DNA-binding domain superfamily/Winged helix DNA-binding domain"/>
    <property type="match status" value="1"/>
</dbReference>
<evidence type="ECO:0000313" key="5">
    <source>
        <dbReference type="EMBL" id="MFB5267761.1"/>
    </source>
</evidence>
<dbReference type="PANTHER" id="PTHR44846:SF1">
    <property type="entry name" value="MANNOSYL-D-GLYCERATE TRANSPORT_METABOLISM SYSTEM REPRESSOR MNGR-RELATED"/>
    <property type="match status" value="1"/>
</dbReference>
<evidence type="ECO:0000256" key="2">
    <source>
        <dbReference type="ARBA" id="ARBA00023125"/>
    </source>
</evidence>
<proteinExistence type="predicted"/>
<keyword evidence="3" id="KW-0804">Transcription</keyword>
<evidence type="ECO:0000256" key="3">
    <source>
        <dbReference type="ARBA" id="ARBA00023163"/>
    </source>
</evidence>
<evidence type="ECO:0000259" key="4">
    <source>
        <dbReference type="PROSITE" id="PS50949"/>
    </source>
</evidence>
<name>A0ABV5AX84_9BACL</name>
<dbReference type="PANTHER" id="PTHR44846">
    <property type="entry name" value="MANNOSYL-D-GLYCERATE TRANSPORT/METABOLISM SYSTEM REPRESSOR MNGR-RELATED"/>
    <property type="match status" value="1"/>
</dbReference>
<dbReference type="SMART" id="SM00345">
    <property type="entry name" value="HTH_GNTR"/>
    <property type="match status" value="1"/>
</dbReference>
<dbReference type="Pfam" id="PF07702">
    <property type="entry name" value="UTRA"/>
    <property type="match status" value="1"/>
</dbReference>
<dbReference type="PROSITE" id="PS50949">
    <property type="entry name" value="HTH_GNTR"/>
    <property type="match status" value="1"/>
</dbReference>
<sequence length="240" mass="27234">MSITRKNGPLYLQIKKILKDRILHGIYPLGTIIPSEPQLEKEFGVSKVTVRNAVQELCQEGYLEKRSGVGTTVIRNRSLSRLSKGKRFTEILVDEGHRIEKKLLGSEMVTNDVQSKPFQLFGERCLRLERLYLLDGHPYIHYVHYLAPAAVAVTGDEDANMQSLYDLIEENDISLDRFRDAFTVGTASVETARLLCIPEGSPTLKRIRYSYSVDGHVVEYSIGHYNTELQPYLVSYDAPV</sequence>
<protein>
    <submittedName>
        <fullName evidence="5">GntR family transcriptional regulator</fullName>
    </submittedName>
</protein>
<dbReference type="PRINTS" id="PR00035">
    <property type="entry name" value="HTHGNTR"/>
</dbReference>
<dbReference type="SMART" id="SM00866">
    <property type="entry name" value="UTRA"/>
    <property type="match status" value="1"/>
</dbReference>
<dbReference type="SUPFAM" id="SSF46785">
    <property type="entry name" value="Winged helix' DNA-binding domain"/>
    <property type="match status" value="1"/>
</dbReference>
<reference evidence="5 6" key="1">
    <citation type="submission" date="2024-09" db="EMBL/GenBank/DDBJ databases">
        <title>Paenibacillus zeirhizospherea sp. nov., isolated from surface of the maize (Zea mays) roots in a horticulture field, Hungary.</title>
        <authorList>
            <person name="Marton D."/>
            <person name="Farkas M."/>
            <person name="Bedics A."/>
            <person name="Toth E."/>
            <person name="Tancsics A."/>
            <person name="Boka K."/>
            <person name="Maroti G."/>
            <person name="Kriszt B."/>
            <person name="Cserhati M."/>
        </authorList>
    </citation>
    <scope>NUCLEOTIDE SEQUENCE [LARGE SCALE GENOMIC DNA]</scope>
    <source>
        <strain evidence="5 6">KCTC 33519</strain>
    </source>
</reference>
<comment type="caution">
    <text evidence="5">The sequence shown here is derived from an EMBL/GenBank/DDBJ whole genome shotgun (WGS) entry which is preliminary data.</text>
</comment>
<dbReference type="Gene3D" id="3.40.1410.10">
    <property type="entry name" value="Chorismate lyase-like"/>
    <property type="match status" value="1"/>
</dbReference>
<dbReference type="InterPro" id="IPR050679">
    <property type="entry name" value="Bact_HTH_transcr_reg"/>
</dbReference>
<dbReference type="EMBL" id="JBHHMI010000010">
    <property type="protein sequence ID" value="MFB5267761.1"/>
    <property type="molecule type" value="Genomic_DNA"/>
</dbReference>
<dbReference type="InterPro" id="IPR011663">
    <property type="entry name" value="UTRA"/>
</dbReference>
<gene>
    <name evidence="5" type="ORF">ACE41H_13345</name>
</gene>
<dbReference type="InterPro" id="IPR000524">
    <property type="entry name" value="Tscrpt_reg_HTH_GntR"/>
</dbReference>
<dbReference type="SUPFAM" id="SSF64288">
    <property type="entry name" value="Chorismate lyase-like"/>
    <property type="match status" value="1"/>
</dbReference>
<keyword evidence="6" id="KW-1185">Reference proteome</keyword>
<dbReference type="InterPro" id="IPR028978">
    <property type="entry name" value="Chorismate_lyase_/UTRA_dom_sf"/>
</dbReference>
<dbReference type="InterPro" id="IPR036388">
    <property type="entry name" value="WH-like_DNA-bd_sf"/>
</dbReference>
<feature type="domain" description="HTH gntR-type" evidence="4">
    <location>
        <begin position="8"/>
        <end position="76"/>
    </location>
</feature>
<dbReference type="CDD" id="cd07377">
    <property type="entry name" value="WHTH_GntR"/>
    <property type="match status" value="1"/>
</dbReference>
<evidence type="ECO:0000313" key="6">
    <source>
        <dbReference type="Proteomes" id="UP001580346"/>
    </source>
</evidence>
<keyword evidence="1" id="KW-0805">Transcription regulation</keyword>